<evidence type="ECO:0000313" key="4">
    <source>
        <dbReference type="Proteomes" id="UP000188276"/>
    </source>
</evidence>
<protein>
    <recommendedName>
        <fullName evidence="2">VanZ-like domain-containing protein</fullName>
    </recommendedName>
</protein>
<keyword evidence="1" id="KW-0472">Membrane</keyword>
<dbReference type="InterPro" id="IPR006976">
    <property type="entry name" value="VanZ-like"/>
</dbReference>
<feature type="transmembrane region" description="Helical" evidence="1">
    <location>
        <begin position="50"/>
        <end position="70"/>
    </location>
</feature>
<accession>A0A1R4LD52</accession>
<name>A0A1R4LD52_VIBR1</name>
<evidence type="ECO:0000259" key="2">
    <source>
        <dbReference type="Pfam" id="PF04892"/>
    </source>
</evidence>
<sequence>MLLILAAITVLSLWPLATLPNVPGTDKTHHFIAYAALMFPVALRQPRRWGWIGVALLAYSGGIELVQPYVNRYGEWLDLAANGGGLVCGWLLAMVLNCFDSRDGSAQDR</sequence>
<reference evidence="4" key="1">
    <citation type="submission" date="2017-02" db="EMBL/GenBank/DDBJ databases">
        <authorList>
            <person name="Rodrigo-Torres L."/>
            <person name="Arahal R.D."/>
            <person name="Lucena T."/>
        </authorList>
    </citation>
    <scope>NUCLEOTIDE SEQUENCE [LARGE SCALE GENOMIC DNA]</scope>
    <source>
        <strain evidence="4">CECT 7878</strain>
    </source>
</reference>
<dbReference type="Proteomes" id="UP000188276">
    <property type="component" value="Unassembled WGS sequence"/>
</dbReference>
<feature type="transmembrane region" description="Helical" evidence="1">
    <location>
        <begin position="76"/>
        <end position="99"/>
    </location>
</feature>
<keyword evidence="1" id="KW-0812">Transmembrane</keyword>
<proteinExistence type="predicted"/>
<evidence type="ECO:0000313" key="3">
    <source>
        <dbReference type="EMBL" id="SJN54458.1"/>
    </source>
</evidence>
<dbReference type="AlphaFoldDB" id="A0A1R4LD52"/>
<dbReference type="EMBL" id="FULE01000013">
    <property type="protein sequence ID" value="SJN54458.1"/>
    <property type="molecule type" value="Genomic_DNA"/>
</dbReference>
<feature type="domain" description="VanZ-like" evidence="2">
    <location>
        <begin position="25"/>
        <end position="96"/>
    </location>
</feature>
<dbReference type="STRING" id="1123498.VR7878_00782"/>
<dbReference type="Pfam" id="PF04892">
    <property type="entry name" value="VanZ"/>
    <property type="match status" value="1"/>
</dbReference>
<organism evidence="3 4">
    <name type="scientific">Vibrio ruber (strain DSM 16370 / JCM 11486 / BCRC 17186 / CECT 7878 / LMG 23124 / VR1)</name>
    <dbReference type="NCBI Taxonomy" id="1123498"/>
    <lineage>
        <taxon>Bacteria</taxon>
        <taxon>Pseudomonadati</taxon>
        <taxon>Pseudomonadota</taxon>
        <taxon>Gammaproteobacteria</taxon>
        <taxon>Vibrionales</taxon>
        <taxon>Vibrionaceae</taxon>
        <taxon>Vibrio</taxon>
    </lineage>
</organism>
<keyword evidence="4" id="KW-1185">Reference proteome</keyword>
<evidence type="ECO:0000256" key="1">
    <source>
        <dbReference type="SAM" id="Phobius"/>
    </source>
</evidence>
<keyword evidence="1" id="KW-1133">Transmembrane helix</keyword>
<gene>
    <name evidence="3" type="ORF">VR7878_00782</name>
</gene>